<comment type="caution">
    <text evidence="1">The sequence shown here is derived from an EMBL/GenBank/DDBJ whole genome shotgun (WGS) entry which is preliminary data.</text>
</comment>
<dbReference type="SUPFAM" id="SSF63724">
    <property type="entry name" value="Cytolysin/lectin"/>
    <property type="match status" value="1"/>
</dbReference>
<dbReference type="GO" id="GO:0051715">
    <property type="term" value="P:cytolysis in another organism"/>
    <property type="evidence" value="ECO:0007669"/>
    <property type="project" value="InterPro"/>
</dbReference>
<dbReference type="InterPro" id="IPR009104">
    <property type="entry name" value="Anemon_actinoporin-like"/>
</dbReference>
<keyword evidence="2" id="KW-1185">Reference proteome</keyword>
<dbReference type="AlphaFoldDB" id="A0A9N8ZG56"/>
<accession>A0A9N8ZG56</accession>
<organism evidence="1 2">
    <name type="scientific">Funneliformis caledonium</name>
    <dbReference type="NCBI Taxonomy" id="1117310"/>
    <lineage>
        <taxon>Eukaryota</taxon>
        <taxon>Fungi</taxon>
        <taxon>Fungi incertae sedis</taxon>
        <taxon>Mucoromycota</taxon>
        <taxon>Glomeromycotina</taxon>
        <taxon>Glomeromycetes</taxon>
        <taxon>Glomerales</taxon>
        <taxon>Glomeraceae</taxon>
        <taxon>Funneliformis</taxon>
    </lineage>
</organism>
<sequence>MFFADELLEAIETLPNDEFEDFFNNLESGMNKAYEYLKNDWNKTPTDRELMIAKDLENDINCGINDTFGLKEMQQVEGLFHKLDLKTHANMSLFLKQSKLRLASGKIEKEDLSAGLKEIRVQRREKEKQIPLQDKQSPSFGEEIASHLFNCLLAGILDVSEITPSLIKNLLKELGEVNRKVAIAIKNLSPEIVLRNLNDKGLVWGARKVASVAAGTVGVIVYHLKDRNESLAFKWSIPFNYAFYSNWWNLKVYKGRVRANQELYDKMYHKLPHEGDNKVYCGVLSDDLLYKGTMGNSGMLTIEVETLNYSTISTTPFVKEMKQNF</sequence>
<dbReference type="GO" id="GO:0046931">
    <property type="term" value="P:pore complex assembly"/>
    <property type="evidence" value="ECO:0007669"/>
    <property type="project" value="InterPro"/>
</dbReference>
<gene>
    <name evidence="1" type="ORF">FCALED_LOCUS3322</name>
</gene>
<name>A0A9N8ZG56_9GLOM</name>
<proteinExistence type="predicted"/>
<dbReference type="Proteomes" id="UP000789570">
    <property type="component" value="Unassembled WGS sequence"/>
</dbReference>
<dbReference type="GO" id="GO:0046930">
    <property type="term" value="C:pore complex"/>
    <property type="evidence" value="ECO:0007669"/>
    <property type="project" value="InterPro"/>
</dbReference>
<dbReference type="EMBL" id="CAJVPQ010000570">
    <property type="protein sequence ID" value="CAG8493183.1"/>
    <property type="molecule type" value="Genomic_DNA"/>
</dbReference>
<dbReference type="GO" id="GO:0015267">
    <property type="term" value="F:channel activity"/>
    <property type="evidence" value="ECO:0007669"/>
    <property type="project" value="InterPro"/>
</dbReference>
<dbReference type="PANTHER" id="PTHR40388:SF1">
    <property type="entry name" value="BRYOPORIN"/>
    <property type="match status" value="1"/>
</dbReference>
<dbReference type="GO" id="GO:0006812">
    <property type="term" value="P:monoatomic cation transport"/>
    <property type="evidence" value="ECO:0007669"/>
    <property type="project" value="InterPro"/>
</dbReference>
<dbReference type="Pfam" id="PF06369">
    <property type="entry name" value="Anemone_cytotox"/>
    <property type="match status" value="1"/>
</dbReference>
<dbReference type="Gene3D" id="2.60.270.20">
    <property type="entry name" value="Cytolysin/lectin"/>
    <property type="match status" value="1"/>
</dbReference>
<dbReference type="InterPro" id="IPR015926">
    <property type="entry name" value="Cytolysin/lectin"/>
</dbReference>
<dbReference type="PANTHER" id="PTHR40388">
    <property type="entry name" value="BRYOPORIN"/>
    <property type="match status" value="1"/>
</dbReference>
<dbReference type="OrthoDB" id="2304600at2759"/>
<evidence type="ECO:0000313" key="1">
    <source>
        <dbReference type="EMBL" id="CAG8493183.1"/>
    </source>
</evidence>
<protein>
    <submittedName>
        <fullName evidence="1">15403_t:CDS:1</fullName>
    </submittedName>
</protein>
<dbReference type="InterPro" id="IPR050677">
    <property type="entry name" value="Actinoporin_PFT"/>
</dbReference>
<evidence type="ECO:0000313" key="2">
    <source>
        <dbReference type="Proteomes" id="UP000789570"/>
    </source>
</evidence>
<reference evidence="1" key="1">
    <citation type="submission" date="2021-06" db="EMBL/GenBank/DDBJ databases">
        <authorList>
            <person name="Kallberg Y."/>
            <person name="Tangrot J."/>
            <person name="Rosling A."/>
        </authorList>
    </citation>
    <scope>NUCLEOTIDE SEQUENCE</scope>
    <source>
        <strain evidence="1">UK204</strain>
    </source>
</reference>